<sequence length="204" mass="21429">MPSDQSGPQAEIHSVTDILRESGRIAHDREKVSVEDIVDGLGRDALNPLLLVPALAVTTPLSGIPGLSALSGIVIALVSFQLLIGRESIWLPDWVMRRKLPGDRMEKASEWLARAAKFLDGISRDRLQAIVTPPGARVAQGVCFLSGLIMPALEFVPFSSSILGAGVSLIAIGLVTRDGVFVLVALAAYAALGALLVSVLGGAF</sequence>
<keyword evidence="3" id="KW-1185">Reference proteome</keyword>
<name>A0A1I6DTF3_9RHOB</name>
<dbReference type="PANTHER" id="PTHR41795:SF1">
    <property type="entry name" value="EXOPOLYSACCHARIDE SYNTHESIS PROTEIN"/>
    <property type="match status" value="1"/>
</dbReference>
<dbReference type="STRING" id="871652.SAMN04515673_105101"/>
<dbReference type="PIRSF" id="PIRSF033239">
    <property type="entry name" value="ExoD"/>
    <property type="match status" value="1"/>
</dbReference>
<feature type="transmembrane region" description="Helical" evidence="1">
    <location>
        <begin position="155"/>
        <end position="175"/>
    </location>
</feature>
<proteinExistence type="predicted"/>
<keyword evidence="1" id="KW-0812">Transmembrane</keyword>
<reference evidence="2 3" key="1">
    <citation type="submission" date="2016-10" db="EMBL/GenBank/DDBJ databases">
        <authorList>
            <person name="de Groot N.N."/>
        </authorList>
    </citation>
    <scope>NUCLEOTIDE SEQUENCE [LARGE SCALE GENOMIC DNA]</scope>
    <source>
        <strain evidence="3">KMM 9023,NRIC 0796,JCM 17311,KCTC 23692</strain>
    </source>
</reference>
<dbReference type="Proteomes" id="UP000199302">
    <property type="component" value="Unassembled WGS sequence"/>
</dbReference>
<dbReference type="PANTHER" id="PTHR41795">
    <property type="entry name" value="EXOPOLYSACCHARIDE SYNTHESIS PROTEIN"/>
    <property type="match status" value="1"/>
</dbReference>
<dbReference type="InterPro" id="IPR010331">
    <property type="entry name" value="ExoD"/>
</dbReference>
<dbReference type="RefSeq" id="WP_092079513.1">
    <property type="nucleotide sequence ID" value="NZ_FOYI01000005.1"/>
</dbReference>
<keyword evidence="1" id="KW-1133">Transmembrane helix</keyword>
<gene>
    <name evidence="2" type="ORF">SAMN04515673_105101</name>
</gene>
<protein>
    <submittedName>
        <fullName evidence="2">Uncharacterized conserved protein</fullName>
    </submittedName>
</protein>
<accession>A0A1I6DTF3</accession>
<organism evidence="2 3">
    <name type="scientific">Poseidonocella sedimentorum</name>
    <dbReference type="NCBI Taxonomy" id="871652"/>
    <lineage>
        <taxon>Bacteria</taxon>
        <taxon>Pseudomonadati</taxon>
        <taxon>Pseudomonadota</taxon>
        <taxon>Alphaproteobacteria</taxon>
        <taxon>Rhodobacterales</taxon>
        <taxon>Roseobacteraceae</taxon>
        <taxon>Poseidonocella</taxon>
    </lineage>
</organism>
<feature type="transmembrane region" description="Helical" evidence="1">
    <location>
        <begin position="181"/>
        <end position="203"/>
    </location>
</feature>
<keyword evidence="1" id="KW-0472">Membrane</keyword>
<evidence type="ECO:0000313" key="2">
    <source>
        <dbReference type="EMBL" id="SFR08632.1"/>
    </source>
</evidence>
<evidence type="ECO:0000256" key="1">
    <source>
        <dbReference type="SAM" id="Phobius"/>
    </source>
</evidence>
<dbReference type="EMBL" id="FOYI01000005">
    <property type="protein sequence ID" value="SFR08632.1"/>
    <property type="molecule type" value="Genomic_DNA"/>
</dbReference>
<dbReference type="AlphaFoldDB" id="A0A1I6DTF3"/>
<dbReference type="Pfam" id="PF06055">
    <property type="entry name" value="ExoD"/>
    <property type="match status" value="1"/>
</dbReference>
<evidence type="ECO:0000313" key="3">
    <source>
        <dbReference type="Proteomes" id="UP000199302"/>
    </source>
</evidence>
<dbReference type="OrthoDB" id="7949130at2"/>